<accession>A0AA36EKU6</accession>
<dbReference type="SUPFAM" id="SSF53448">
    <property type="entry name" value="Nucleotide-diphospho-sugar transferases"/>
    <property type="match status" value="1"/>
</dbReference>
<dbReference type="PANTHER" id="PTHR32116">
    <property type="entry name" value="GALACTURONOSYLTRANSFERASE 4-RELATED"/>
    <property type="match status" value="1"/>
</dbReference>
<evidence type="ECO:0000313" key="4">
    <source>
        <dbReference type="Proteomes" id="UP001177003"/>
    </source>
</evidence>
<comment type="similarity">
    <text evidence="1">Belongs to the glycosyltransferase 8 family.</text>
</comment>
<evidence type="ECO:0000313" key="3">
    <source>
        <dbReference type="EMBL" id="CAI9299694.1"/>
    </source>
</evidence>
<feature type="compositionally biased region" description="Basic and acidic residues" evidence="2">
    <location>
        <begin position="9"/>
        <end position="21"/>
    </location>
</feature>
<reference evidence="3" key="1">
    <citation type="submission" date="2023-04" db="EMBL/GenBank/DDBJ databases">
        <authorList>
            <person name="Vijverberg K."/>
            <person name="Xiong W."/>
            <person name="Schranz E."/>
        </authorList>
    </citation>
    <scope>NUCLEOTIDE SEQUENCE</scope>
</reference>
<dbReference type="EMBL" id="OX465084">
    <property type="protein sequence ID" value="CAI9299694.1"/>
    <property type="molecule type" value="Genomic_DNA"/>
</dbReference>
<dbReference type="GO" id="GO:0047262">
    <property type="term" value="F:polygalacturonate 4-alpha-galacturonosyltransferase activity"/>
    <property type="evidence" value="ECO:0007669"/>
    <property type="project" value="InterPro"/>
</dbReference>
<feature type="compositionally biased region" description="Basic residues" evidence="2">
    <location>
        <begin position="50"/>
        <end position="60"/>
    </location>
</feature>
<feature type="region of interest" description="Disordered" evidence="2">
    <location>
        <begin position="1"/>
        <end position="63"/>
    </location>
</feature>
<dbReference type="InterPro" id="IPR029993">
    <property type="entry name" value="GAUT"/>
</dbReference>
<dbReference type="AlphaFoldDB" id="A0AA36EKU6"/>
<name>A0AA36EKU6_LACSI</name>
<dbReference type="InterPro" id="IPR029044">
    <property type="entry name" value="Nucleotide-diphossugar_trans"/>
</dbReference>
<protein>
    <recommendedName>
        <fullName evidence="5">Hexosyltransferase</fullName>
    </recommendedName>
</protein>
<evidence type="ECO:0008006" key="5">
    <source>
        <dbReference type="Google" id="ProtNLM"/>
    </source>
</evidence>
<organism evidence="3 4">
    <name type="scientific">Lactuca saligna</name>
    <name type="common">Willowleaf lettuce</name>
    <dbReference type="NCBI Taxonomy" id="75948"/>
    <lineage>
        <taxon>Eukaryota</taxon>
        <taxon>Viridiplantae</taxon>
        <taxon>Streptophyta</taxon>
        <taxon>Embryophyta</taxon>
        <taxon>Tracheophyta</taxon>
        <taxon>Spermatophyta</taxon>
        <taxon>Magnoliopsida</taxon>
        <taxon>eudicotyledons</taxon>
        <taxon>Gunneridae</taxon>
        <taxon>Pentapetalae</taxon>
        <taxon>asterids</taxon>
        <taxon>campanulids</taxon>
        <taxon>Asterales</taxon>
        <taxon>Asteraceae</taxon>
        <taxon>Cichorioideae</taxon>
        <taxon>Cichorieae</taxon>
        <taxon>Lactucinae</taxon>
        <taxon>Lactuca</taxon>
    </lineage>
</organism>
<keyword evidence="4" id="KW-1185">Reference proteome</keyword>
<evidence type="ECO:0000256" key="2">
    <source>
        <dbReference type="SAM" id="MobiDB-lite"/>
    </source>
</evidence>
<evidence type="ECO:0000256" key="1">
    <source>
        <dbReference type="ARBA" id="ARBA00006351"/>
    </source>
</evidence>
<proteinExistence type="inferred from homology"/>
<dbReference type="Proteomes" id="UP001177003">
    <property type="component" value="Chromosome 8"/>
</dbReference>
<gene>
    <name evidence="3" type="ORF">LSALG_LOCUS38386</name>
</gene>
<sequence>MSGDEGEVRDEICNIDDEKSKTISKKKIKPNEEANVGDAETSDKKGPSRSARRKKAKRQWKRELTKISQKPDIDTHLEGTNDHPKGRFTTVVVTSTVQSSLTPENIIFHVITDKKTYVGMHSWFALNPISPSIIEVKGTNVCDTVNPRSFALKLQARMPKYISLLNHLRIYLPELSSAFGRLVISSDGVWDALSTESALECSCGLAPESATTQIVKVRKQKMSNL</sequence>
<dbReference type="PANTHER" id="PTHR32116:SF27">
    <property type="entry name" value="GALACTURONOSYLTRANSFERASE 13-RELATED"/>
    <property type="match status" value="1"/>
</dbReference>